<evidence type="ECO:0000256" key="2">
    <source>
        <dbReference type="ARBA" id="ARBA00010210"/>
    </source>
</evidence>
<organism evidence="13 14">
    <name type="scientific">Sphaerulina musiva (strain SO2202)</name>
    <name type="common">Poplar stem canker fungus</name>
    <name type="synonym">Septoria musiva</name>
    <dbReference type="NCBI Taxonomy" id="692275"/>
    <lineage>
        <taxon>Eukaryota</taxon>
        <taxon>Fungi</taxon>
        <taxon>Dikarya</taxon>
        <taxon>Ascomycota</taxon>
        <taxon>Pezizomycotina</taxon>
        <taxon>Dothideomycetes</taxon>
        <taxon>Dothideomycetidae</taxon>
        <taxon>Mycosphaerellales</taxon>
        <taxon>Mycosphaerellaceae</taxon>
        <taxon>Sphaerulina</taxon>
    </lineage>
</organism>
<evidence type="ECO:0000259" key="11">
    <source>
        <dbReference type="PROSITE" id="PS50011"/>
    </source>
</evidence>
<evidence type="ECO:0000256" key="7">
    <source>
        <dbReference type="PIRSR" id="PIRSR628651-50"/>
    </source>
</evidence>
<feature type="domain" description="PHD-type" evidence="12">
    <location>
        <begin position="494"/>
        <end position="543"/>
    </location>
</feature>
<evidence type="ECO:0000256" key="1">
    <source>
        <dbReference type="ARBA" id="ARBA00004123"/>
    </source>
</evidence>
<dbReference type="OMA" id="YFFKPVV"/>
<feature type="site" description="Histone H3K4me3 binding" evidence="7">
    <location>
        <position position="496"/>
    </location>
</feature>
<name>N1QM86_SPHMS</name>
<feature type="region of interest" description="Disordered" evidence="10">
    <location>
        <begin position="393"/>
        <end position="460"/>
    </location>
</feature>
<dbReference type="STRING" id="692275.N1QM86"/>
<dbReference type="GeneID" id="27900599"/>
<dbReference type="GO" id="GO:0005524">
    <property type="term" value="F:ATP binding"/>
    <property type="evidence" value="ECO:0007669"/>
    <property type="project" value="InterPro"/>
</dbReference>
<feature type="binding site" evidence="8">
    <location>
        <position position="542"/>
    </location>
    <ligand>
        <name>Zn(2+)</name>
        <dbReference type="ChEBI" id="CHEBI:29105"/>
        <label>2</label>
    </ligand>
</feature>
<dbReference type="PANTHER" id="PTHR10333">
    <property type="entry name" value="INHIBITOR OF GROWTH PROTEIN"/>
    <property type="match status" value="1"/>
</dbReference>
<evidence type="ECO:0000256" key="6">
    <source>
        <dbReference type="ARBA" id="ARBA00023242"/>
    </source>
</evidence>
<feature type="binding site" evidence="8">
    <location>
        <position position="525"/>
    </location>
    <ligand>
        <name>Zn(2+)</name>
        <dbReference type="ChEBI" id="CHEBI:29105"/>
        <label>1</label>
    </ligand>
</feature>
<dbReference type="CDD" id="cd15505">
    <property type="entry name" value="PHD_ING"/>
    <property type="match status" value="1"/>
</dbReference>
<feature type="site" description="Histone H3K4me3 binding" evidence="7">
    <location>
        <position position="508"/>
    </location>
</feature>
<reference evidence="13 14" key="1">
    <citation type="journal article" date="2012" name="PLoS Pathog.">
        <title>Diverse lifestyles and strategies of plant pathogenesis encoded in the genomes of eighteen Dothideomycetes fungi.</title>
        <authorList>
            <person name="Ohm R.A."/>
            <person name="Feau N."/>
            <person name="Henrissat B."/>
            <person name="Schoch C.L."/>
            <person name="Horwitz B.A."/>
            <person name="Barry K.W."/>
            <person name="Condon B.J."/>
            <person name="Copeland A.C."/>
            <person name="Dhillon B."/>
            <person name="Glaser F."/>
            <person name="Hesse C.N."/>
            <person name="Kosti I."/>
            <person name="LaButti K."/>
            <person name="Lindquist E.A."/>
            <person name="Lucas S."/>
            <person name="Salamov A.A."/>
            <person name="Bradshaw R.E."/>
            <person name="Ciuffetti L."/>
            <person name="Hamelin R.C."/>
            <person name="Kema G.H.J."/>
            <person name="Lawrence C."/>
            <person name="Scott J.A."/>
            <person name="Spatafora J.W."/>
            <person name="Turgeon B.G."/>
            <person name="de Wit P.J.G.M."/>
            <person name="Zhong S."/>
            <person name="Goodwin S.B."/>
            <person name="Grigoriev I.V."/>
        </authorList>
    </citation>
    <scope>NUCLEOTIDE SEQUENCE [LARGE SCALE GENOMIC DNA]</scope>
    <source>
        <strain evidence="13 14">SO2202</strain>
    </source>
</reference>
<dbReference type="RefSeq" id="XP_016765124.1">
    <property type="nucleotide sequence ID" value="XM_016903462.1"/>
</dbReference>
<feature type="site" description="Histone H3K4me3 binding" evidence="7">
    <location>
        <position position="520"/>
    </location>
</feature>
<dbReference type="eggNOG" id="KOG1973">
    <property type="taxonomic scope" value="Eukaryota"/>
</dbReference>
<evidence type="ECO:0008006" key="15">
    <source>
        <dbReference type="Google" id="ProtNLM"/>
    </source>
</evidence>
<feature type="compositionally biased region" description="Basic and acidic residues" evidence="10">
    <location>
        <begin position="421"/>
        <end position="432"/>
    </location>
</feature>
<dbReference type="InterPro" id="IPR011009">
    <property type="entry name" value="Kinase-like_dom_sf"/>
</dbReference>
<dbReference type="EMBL" id="KB456260">
    <property type="protein sequence ID" value="EMF17003.1"/>
    <property type="molecule type" value="Genomic_DNA"/>
</dbReference>
<dbReference type="InterPro" id="IPR011011">
    <property type="entry name" value="Znf_FYVE_PHD"/>
</dbReference>
<feature type="binding site" evidence="8">
    <location>
        <position position="511"/>
    </location>
    <ligand>
        <name>Zn(2+)</name>
        <dbReference type="ChEBI" id="CHEBI:29105"/>
        <label>2</label>
    </ligand>
</feature>
<dbReference type="PROSITE" id="PS01359">
    <property type="entry name" value="ZF_PHD_1"/>
    <property type="match status" value="1"/>
</dbReference>
<dbReference type="AlphaFoldDB" id="N1QM86"/>
<comment type="similarity">
    <text evidence="2">Belongs to the ING family.</text>
</comment>
<sequence length="543" mass="61198">MVPLPKHWVLNYSYDNDGGCALTALVNGERLHVTVDVKELQDRSKAGKQIRREYQNLLYQVQAEASGEVATHQTAPLFVQEDEADSSDDEDSGVDVRSPSHRSNATDAGDQHDAGPSQALQRWILKPIISSTSSRQNTEKRTVQDWYFCPTRFYHLTISCGKLSALEDEPSPSLNKRIDQLVPTINLPKYIQKLNVPRFAASDITVLAEDEGPADQPIRPTLVEFRGKEYFLKAVNNAEPGPTKREIQVMKKIEQEGLEHELRVPLLRGLVHFDGDDTATRMMGFLLDAICEPTPLTTMLDSSVPAEKRRKWAEESARMVDVLHQHHIVWGDAKGDNFMVDKNGDLFIIDFGGSYTEGWVDPELMESEEGDNQGVRRLVNGLADPEHNTIAYEEDVDGDESKDVDGDEREDVDVDENEEVVSCHENDHPESLKRKHQDSSEEEQVDAHARVAKQQKQSEDNVRIPFETETTTVAAAANDDDDETDEVVEQEEAAKYCYCNTSESGGPMIACDGEQCEREWFHFKCVGIDEAPKEKQWYCDDCL</sequence>
<dbReference type="PROSITE" id="PS50011">
    <property type="entry name" value="PROTEIN_KINASE_DOM"/>
    <property type="match status" value="1"/>
</dbReference>
<dbReference type="SMART" id="SM00249">
    <property type="entry name" value="PHD"/>
    <property type="match status" value="1"/>
</dbReference>
<dbReference type="InterPro" id="IPR019786">
    <property type="entry name" value="Zinc_finger_PHD-type_CS"/>
</dbReference>
<accession>N1QM86</accession>
<dbReference type="PANTHER" id="PTHR10333:SF94">
    <property type="entry name" value="FINGER DOMAIN PROTEIN, PUTATIVE (AFU_ORTHOLOGUE AFUA_3G11940)-RELATED"/>
    <property type="match status" value="1"/>
</dbReference>
<dbReference type="Gene3D" id="1.10.510.10">
    <property type="entry name" value="Transferase(Phosphotransferase) domain 1"/>
    <property type="match status" value="1"/>
</dbReference>
<dbReference type="HOGENOM" id="CLU_035264_6_0_1"/>
<dbReference type="GO" id="GO:0004672">
    <property type="term" value="F:protein kinase activity"/>
    <property type="evidence" value="ECO:0007669"/>
    <property type="project" value="InterPro"/>
</dbReference>
<feature type="binding site" evidence="8">
    <location>
        <position position="497"/>
    </location>
    <ligand>
        <name>Zn(2+)</name>
        <dbReference type="ChEBI" id="CHEBI:29105"/>
        <label>1</label>
    </ligand>
</feature>
<feature type="domain" description="Protein kinase" evidence="11">
    <location>
        <begin position="188"/>
        <end position="543"/>
    </location>
</feature>
<feature type="compositionally biased region" description="Acidic residues" evidence="10">
    <location>
        <begin position="405"/>
        <end position="419"/>
    </location>
</feature>
<evidence type="ECO:0000313" key="14">
    <source>
        <dbReference type="Proteomes" id="UP000016931"/>
    </source>
</evidence>
<feature type="region of interest" description="Disordered" evidence="10">
    <location>
        <begin position="81"/>
        <end position="116"/>
    </location>
</feature>
<keyword evidence="6" id="KW-0539">Nucleus</keyword>
<evidence type="ECO:0000256" key="3">
    <source>
        <dbReference type="ARBA" id="ARBA00022723"/>
    </source>
</evidence>
<evidence type="ECO:0000256" key="5">
    <source>
        <dbReference type="ARBA" id="ARBA00022833"/>
    </source>
</evidence>
<evidence type="ECO:0000256" key="4">
    <source>
        <dbReference type="ARBA" id="ARBA00022771"/>
    </source>
</evidence>
<dbReference type="Proteomes" id="UP000016931">
    <property type="component" value="Unassembled WGS sequence"/>
</dbReference>
<dbReference type="InterPro" id="IPR013083">
    <property type="entry name" value="Znf_RING/FYVE/PHD"/>
</dbReference>
<dbReference type="GO" id="GO:0000123">
    <property type="term" value="C:histone acetyltransferase complex"/>
    <property type="evidence" value="ECO:0007669"/>
    <property type="project" value="TreeGrafter"/>
</dbReference>
<dbReference type="SUPFAM" id="SSF57903">
    <property type="entry name" value="FYVE/PHD zinc finger"/>
    <property type="match status" value="1"/>
</dbReference>
<feature type="binding site" evidence="8">
    <location>
        <position position="522"/>
    </location>
    <ligand>
        <name>Zn(2+)</name>
        <dbReference type="ChEBI" id="CHEBI:29105"/>
        <label>1</label>
    </ligand>
</feature>
<feature type="binding site" evidence="8">
    <location>
        <position position="539"/>
    </location>
    <ligand>
        <name>Zn(2+)</name>
        <dbReference type="ChEBI" id="CHEBI:29105"/>
        <label>2</label>
    </ligand>
</feature>
<dbReference type="OrthoDB" id="4062651at2759"/>
<dbReference type="Gene3D" id="3.30.40.10">
    <property type="entry name" value="Zinc/RING finger domain, C3HC4 (zinc finger)"/>
    <property type="match status" value="1"/>
</dbReference>
<feature type="site" description="Histone H3K4me3 binding" evidence="7">
    <location>
        <position position="512"/>
    </location>
</feature>
<proteinExistence type="inferred from homology"/>
<dbReference type="Pfam" id="PF00628">
    <property type="entry name" value="PHD"/>
    <property type="match status" value="1"/>
</dbReference>
<feature type="compositionally biased region" description="Acidic residues" evidence="10">
    <location>
        <begin position="81"/>
        <end position="93"/>
    </location>
</feature>
<keyword evidence="3 8" id="KW-0479">Metal-binding</keyword>
<dbReference type="SUPFAM" id="SSF56112">
    <property type="entry name" value="Protein kinase-like (PK-like)"/>
    <property type="match status" value="1"/>
</dbReference>
<evidence type="ECO:0000256" key="8">
    <source>
        <dbReference type="PIRSR" id="PIRSR628651-51"/>
    </source>
</evidence>
<evidence type="ECO:0000259" key="12">
    <source>
        <dbReference type="PROSITE" id="PS50016"/>
    </source>
</evidence>
<evidence type="ECO:0000256" key="9">
    <source>
        <dbReference type="PROSITE-ProRule" id="PRU00146"/>
    </source>
</evidence>
<feature type="binding site" evidence="8">
    <location>
        <position position="499"/>
    </location>
    <ligand>
        <name>Zn(2+)</name>
        <dbReference type="ChEBI" id="CHEBI:29105"/>
        <label>1</label>
    </ligand>
</feature>
<dbReference type="InterPro" id="IPR001965">
    <property type="entry name" value="Znf_PHD"/>
</dbReference>
<dbReference type="GO" id="GO:0006355">
    <property type="term" value="P:regulation of DNA-templated transcription"/>
    <property type="evidence" value="ECO:0007669"/>
    <property type="project" value="TreeGrafter"/>
</dbReference>
<feature type="binding site" evidence="8">
    <location>
        <position position="516"/>
    </location>
    <ligand>
        <name>Zn(2+)</name>
        <dbReference type="ChEBI" id="CHEBI:29105"/>
        <label>2</label>
    </ligand>
</feature>
<keyword evidence="4 9" id="KW-0863">Zinc-finger</keyword>
<protein>
    <recommendedName>
        <fullName evidence="15">PHD-type domain-containing protein</fullName>
    </recommendedName>
</protein>
<evidence type="ECO:0000313" key="13">
    <source>
        <dbReference type="EMBL" id="EMF17003.1"/>
    </source>
</evidence>
<dbReference type="InterPro" id="IPR000719">
    <property type="entry name" value="Prot_kinase_dom"/>
</dbReference>
<comment type="subcellular location">
    <subcellularLocation>
        <location evidence="1">Nucleus</location>
    </subcellularLocation>
</comment>
<dbReference type="InterPro" id="IPR028651">
    <property type="entry name" value="ING_fam"/>
</dbReference>
<keyword evidence="14" id="KW-1185">Reference proteome</keyword>
<evidence type="ECO:0000256" key="10">
    <source>
        <dbReference type="SAM" id="MobiDB-lite"/>
    </source>
</evidence>
<keyword evidence="5 8" id="KW-0862">Zinc</keyword>
<dbReference type="PROSITE" id="PS50016">
    <property type="entry name" value="ZF_PHD_2"/>
    <property type="match status" value="1"/>
</dbReference>
<dbReference type="GO" id="GO:0008270">
    <property type="term" value="F:zinc ion binding"/>
    <property type="evidence" value="ECO:0007669"/>
    <property type="project" value="UniProtKB-KW"/>
</dbReference>
<gene>
    <name evidence="13" type="ORF">SEPMUDRAFT_146120</name>
</gene>
<dbReference type="InterPro" id="IPR019787">
    <property type="entry name" value="Znf_PHD-finger"/>
</dbReference>
<dbReference type="GO" id="GO:0005634">
    <property type="term" value="C:nucleus"/>
    <property type="evidence" value="ECO:0007669"/>
    <property type="project" value="UniProtKB-SubCell"/>
</dbReference>
<dbReference type="GO" id="GO:0004402">
    <property type="term" value="F:histone acetyltransferase activity"/>
    <property type="evidence" value="ECO:0007669"/>
    <property type="project" value="TreeGrafter"/>
</dbReference>